<dbReference type="AlphaFoldDB" id="A0A165P6I1"/>
<organism evidence="1 2">
    <name type="scientific">Exidia glandulosa HHB12029</name>
    <dbReference type="NCBI Taxonomy" id="1314781"/>
    <lineage>
        <taxon>Eukaryota</taxon>
        <taxon>Fungi</taxon>
        <taxon>Dikarya</taxon>
        <taxon>Basidiomycota</taxon>
        <taxon>Agaricomycotina</taxon>
        <taxon>Agaricomycetes</taxon>
        <taxon>Auriculariales</taxon>
        <taxon>Exidiaceae</taxon>
        <taxon>Exidia</taxon>
    </lineage>
</organism>
<proteinExistence type="predicted"/>
<sequence>MSTKELVASSHVCSSWRATLQGYPTLWSRVKFVAKATRRQHGAVEAGEWNYSSRRSRLNRLNALLPRSGSSLISLRLVLDAFGVSKVPDKSTVDLIIGNFSLPVLRSLSVKDEEVDSVWSRNMVRSRVLSFTQIKFPALERLVLSTGSKSEHNAA</sequence>
<accession>A0A165P6I1</accession>
<protein>
    <recommendedName>
        <fullName evidence="3">F-box domain-containing protein</fullName>
    </recommendedName>
</protein>
<keyword evidence="2" id="KW-1185">Reference proteome</keyword>
<evidence type="ECO:0000313" key="2">
    <source>
        <dbReference type="Proteomes" id="UP000077266"/>
    </source>
</evidence>
<reference evidence="1 2" key="1">
    <citation type="journal article" date="2016" name="Mol. Biol. Evol.">
        <title>Comparative Genomics of Early-Diverging Mushroom-Forming Fungi Provides Insights into the Origins of Lignocellulose Decay Capabilities.</title>
        <authorList>
            <person name="Nagy L.G."/>
            <person name="Riley R."/>
            <person name="Tritt A."/>
            <person name="Adam C."/>
            <person name="Daum C."/>
            <person name="Floudas D."/>
            <person name="Sun H."/>
            <person name="Yadav J.S."/>
            <person name="Pangilinan J."/>
            <person name="Larsson K.H."/>
            <person name="Matsuura K."/>
            <person name="Barry K."/>
            <person name="Labutti K."/>
            <person name="Kuo R."/>
            <person name="Ohm R.A."/>
            <person name="Bhattacharya S.S."/>
            <person name="Shirouzu T."/>
            <person name="Yoshinaga Y."/>
            <person name="Martin F.M."/>
            <person name="Grigoriev I.V."/>
            <person name="Hibbett D.S."/>
        </authorList>
    </citation>
    <scope>NUCLEOTIDE SEQUENCE [LARGE SCALE GENOMIC DNA]</scope>
    <source>
        <strain evidence="1 2">HHB12029</strain>
    </source>
</reference>
<gene>
    <name evidence="1" type="ORF">EXIGLDRAFT_760623</name>
</gene>
<dbReference type="InParanoid" id="A0A165P6I1"/>
<dbReference type="EMBL" id="KV425892">
    <property type="protein sequence ID" value="KZW01718.1"/>
    <property type="molecule type" value="Genomic_DNA"/>
</dbReference>
<evidence type="ECO:0008006" key="3">
    <source>
        <dbReference type="Google" id="ProtNLM"/>
    </source>
</evidence>
<name>A0A165P6I1_EXIGL</name>
<dbReference type="Proteomes" id="UP000077266">
    <property type="component" value="Unassembled WGS sequence"/>
</dbReference>
<evidence type="ECO:0000313" key="1">
    <source>
        <dbReference type="EMBL" id="KZW01718.1"/>
    </source>
</evidence>